<dbReference type="Proteomes" id="UP000625711">
    <property type="component" value="Unassembled WGS sequence"/>
</dbReference>
<protein>
    <submittedName>
        <fullName evidence="2">Uncharacterized protein</fullName>
    </submittedName>
</protein>
<gene>
    <name evidence="2" type="ORF">GWI33_011133</name>
</gene>
<feature type="region of interest" description="Disordered" evidence="1">
    <location>
        <begin position="53"/>
        <end position="74"/>
    </location>
</feature>
<comment type="caution">
    <text evidence="2">The sequence shown here is derived from an EMBL/GenBank/DDBJ whole genome shotgun (WGS) entry which is preliminary data.</text>
</comment>
<name>A0A834MIT1_RHYFE</name>
<accession>A0A834MIT1</accession>
<proteinExistence type="predicted"/>
<reference evidence="2" key="1">
    <citation type="submission" date="2020-08" db="EMBL/GenBank/DDBJ databases">
        <title>Genome sequencing and assembly of the red palm weevil Rhynchophorus ferrugineus.</title>
        <authorList>
            <person name="Dias G.B."/>
            <person name="Bergman C.M."/>
            <person name="Manee M."/>
        </authorList>
    </citation>
    <scope>NUCLEOTIDE SEQUENCE</scope>
    <source>
        <strain evidence="2">AA-2017</strain>
        <tissue evidence="2">Whole larva</tissue>
    </source>
</reference>
<evidence type="ECO:0000313" key="3">
    <source>
        <dbReference type="Proteomes" id="UP000625711"/>
    </source>
</evidence>
<sequence>MIQQKRGLDGWGDINSDDISQKDNLDCLGCGRMDAVDGTYDLRKLLAVEKMADAAGGEGSGDSHRTSDDFSYYL</sequence>
<dbReference type="AlphaFoldDB" id="A0A834MIT1"/>
<organism evidence="2 3">
    <name type="scientific">Rhynchophorus ferrugineus</name>
    <name type="common">Red palm weevil</name>
    <name type="synonym">Curculio ferrugineus</name>
    <dbReference type="NCBI Taxonomy" id="354439"/>
    <lineage>
        <taxon>Eukaryota</taxon>
        <taxon>Metazoa</taxon>
        <taxon>Ecdysozoa</taxon>
        <taxon>Arthropoda</taxon>
        <taxon>Hexapoda</taxon>
        <taxon>Insecta</taxon>
        <taxon>Pterygota</taxon>
        <taxon>Neoptera</taxon>
        <taxon>Endopterygota</taxon>
        <taxon>Coleoptera</taxon>
        <taxon>Polyphaga</taxon>
        <taxon>Cucujiformia</taxon>
        <taxon>Curculionidae</taxon>
        <taxon>Dryophthorinae</taxon>
        <taxon>Rhynchophorus</taxon>
    </lineage>
</organism>
<evidence type="ECO:0000256" key="1">
    <source>
        <dbReference type="SAM" id="MobiDB-lite"/>
    </source>
</evidence>
<dbReference type="EMBL" id="JAACXV010000057">
    <property type="protein sequence ID" value="KAF7285343.1"/>
    <property type="molecule type" value="Genomic_DNA"/>
</dbReference>
<keyword evidence="3" id="KW-1185">Reference proteome</keyword>
<evidence type="ECO:0000313" key="2">
    <source>
        <dbReference type="EMBL" id="KAF7285343.1"/>
    </source>
</evidence>